<feature type="transmembrane region" description="Helical" evidence="4">
    <location>
        <begin position="182"/>
        <end position="203"/>
    </location>
</feature>
<dbReference type="Proteomes" id="UP000824633">
    <property type="component" value="Chromosome"/>
</dbReference>
<dbReference type="EMBL" id="AP024849">
    <property type="protein sequence ID" value="BCZ46362.1"/>
    <property type="molecule type" value="Genomic_DNA"/>
</dbReference>
<evidence type="ECO:0000259" key="6">
    <source>
        <dbReference type="PROSITE" id="PS50885"/>
    </source>
</evidence>
<dbReference type="PROSITE" id="PS50885">
    <property type="entry name" value="HAMP"/>
    <property type="match status" value="1"/>
</dbReference>
<feature type="transmembrane region" description="Helical" evidence="4">
    <location>
        <begin position="6"/>
        <end position="29"/>
    </location>
</feature>
<dbReference type="SMART" id="SM00304">
    <property type="entry name" value="HAMP"/>
    <property type="match status" value="1"/>
</dbReference>
<evidence type="ECO:0000259" key="5">
    <source>
        <dbReference type="PROSITE" id="PS50111"/>
    </source>
</evidence>
<dbReference type="PANTHER" id="PTHR32089">
    <property type="entry name" value="METHYL-ACCEPTING CHEMOTAXIS PROTEIN MCPB"/>
    <property type="match status" value="1"/>
</dbReference>
<dbReference type="PANTHER" id="PTHR32089:SF112">
    <property type="entry name" value="LYSOZYME-LIKE PROTEIN-RELATED"/>
    <property type="match status" value="1"/>
</dbReference>
<dbReference type="Gene3D" id="6.10.340.10">
    <property type="match status" value="1"/>
</dbReference>
<dbReference type="InterPro" id="IPR003660">
    <property type="entry name" value="HAMP_dom"/>
</dbReference>
<evidence type="ECO:0000256" key="2">
    <source>
        <dbReference type="ARBA" id="ARBA00029447"/>
    </source>
</evidence>
<keyword evidence="4" id="KW-0472">Membrane</keyword>
<evidence type="ECO:0000256" key="3">
    <source>
        <dbReference type="PROSITE-ProRule" id="PRU00284"/>
    </source>
</evidence>
<keyword evidence="1 3" id="KW-0807">Transducer</keyword>
<keyword evidence="4" id="KW-0812">Transmembrane</keyword>
<evidence type="ECO:0000313" key="8">
    <source>
        <dbReference type="Proteomes" id="UP000824633"/>
    </source>
</evidence>
<comment type="similarity">
    <text evidence="2">Belongs to the methyl-accepting chemotaxis (MCP) protein family.</text>
</comment>
<dbReference type="Pfam" id="PF00015">
    <property type="entry name" value="MCPsignal"/>
    <property type="match status" value="1"/>
</dbReference>
<dbReference type="PROSITE" id="PS50111">
    <property type="entry name" value="CHEMOTAXIS_TRANSDUC_2"/>
    <property type="match status" value="1"/>
</dbReference>
<dbReference type="SMART" id="SM00283">
    <property type="entry name" value="MA"/>
    <property type="match status" value="1"/>
</dbReference>
<protein>
    <recommendedName>
        <fullName evidence="9">Methyl-accepting chemotaxis protein</fullName>
    </recommendedName>
</protein>
<evidence type="ECO:0008006" key="9">
    <source>
        <dbReference type="Google" id="ProtNLM"/>
    </source>
</evidence>
<feature type="domain" description="Methyl-accepting transducer" evidence="5">
    <location>
        <begin position="278"/>
        <end position="529"/>
    </location>
</feature>
<dbReference type="SUPFAM" id="SSF58104">
    <property type="entry name" value="Methyl-accepting chemotaxis protein (MCP) signaling domain"/>
    <property type="match status" value="1"/>
</dbReference>
<dbReference type="InterPro" id="IPR004089">
    <property type="entry name" value="MCPsignal_dom"/>
</dbReference>
<name>A0ABM7TBD2_9CLOT</name>
<evidence type="ECO:0000256" key="4">
    <source>
        <dbReference type="SAM" id="Phobius"/>
    </source>
</evidence>
<dbReference type="Gene3D" id="1.10.287.950">
    <property type="entry name" value="Methyl-accepting chemotaxis protein"/>
    <property type="match status" value="1"/>
</dbReference>
<evidence type="ECO:0000256" key="1">
    <source>
        <dbReference type="ARBA" id="ARBA00023224"/>
    </source>
</evidence>
<reference evidence="8" key="1">
    <citation type="submission" date="2021-07" db="EMBL/GenBank/DDBJ databases">
        <title>Complete genome sequencing of a Clostridium isolate.</title>
        <authorList>
            <person name="Ueki A."/>
            <person name="Tonouchi A."/>
        </authorList>
    </citation>
    <scope>NUCLEOTIDE SEQUENCE [LARGE SCALE GENOMIC DNA]</scope>
    <source>
        <strain evidence="8">C5S11</strain>
    </source>
</reference>
<dbReference type="Pfam" id="PF00672">
    <property type="entry name" value="HAMP"/>
    <property type="match status" value="1"/>
</dbReference>
<keyword evidence="8" id="KW-1185">Reference proteome</keyword>
<proteinExistence type="inferred from homology"/>
<dbReference type="CDD" id="cd06225">
    <property type="entry name" value="HAMP"/>
    <property type="match status" value="1"/>
</dbReference>
<feature type="domain" description="HAMP" evidence="6">
    <location>
        <begin position="205"/>
        <end position="259"/>
    </location>
</feature>
<keyword evidence="4" id="KW-1133">Transmembrane helix</keyword>
<organism evidence="7 8">
    <name type="scientific">Clostridium gelidum</name>
    <dbReference type="NCBI Taxonomy" id="704125"/>
    <lineage>
        <taxon>Bacteria</taxon>
        <taxon>Bacillati</taxon>
        <taxon>Bacillota</taxon>
        <taxon>Clostridia</taxon>
        <taxon>Eubacteriales</taxon>
        <taxon>Clostridiaceae</taxon>
        <taxon>Clostridium</taxon>
    </lineage>
</organism>
<sequence>MRSIKLKILLPLFFMIIFFLGFMAIQFVYTNNNLKLVKEMNIKYFSTISKTDKLKLDVVEVQQWLTDISATRAAEGFDDGFDKAEKYAQDVKIITEELKQINPESTVEIVKIEKAFEPYYETGKTMATAYIDGGPEKGNVSMEKFDSTAEEINSEVDNFKISASENIETSIKNIEKSISNTIILIVVSILVAIILSIITWGYVTRHIVKPINTILSKLKVMASSGGDLTQHIDFVSNDEIGELAKNFNLMQNSFRKIIRVIIDESMNVENKVEKTNENISQLAALIEDIYATTEELSSVMEETAASTEEMSLATSEIELNIESVAQKAKSEAENSSLIKERANELKNKAVNSKEQAQQINIQTQDKLLEAIEKSKEVEKINVLSEAILQIASQTNLLALNASIEAARAGDAGTGFSVVAEEIKKLAEDSKNTVSEIKDISNVVVNTVKNLVDTSEDMLQFINTQVISDYEMIVKTGEHYSDDAIMISDMTSNFSEKSNEMMTSINTVANSVNQITTANNESAKGTNSIAEMMNTISEKSDNVVNLIKEVNTSTNKLVEMVNDFKV</sequence>
<accession>A0ABM7TBD2</accession>
<gene>
    <name evidence="7" type="ORF">psyc5s11_24290</name>
</gene>
<evidence type="ECO:0000313" key="7">
    <source>
        <dbReference type="EMBL" id="BCZ46362.1"/>
    </source>
</evidence>